<proteinExistence type="predicted"/>
<dbReference type="EMBL" id="ML975291">
    <property type="protein sequence ID" value="KAF1835173.1"/>
    <property type="molecule type" value="Genomic_DNA"/>
</dbReference>
<gene>
    <name evidence="1" type="ORF">BDW02DRAFT_568325</name>
</gene>
<organism evidence="1 2">
    <name type="scientific">Decorospora gaudefroyi</name>
    <dbReference type="NCBI Taxonomy" id="184978"/>
    <lineage>
        <taxon>Eukaryota</taxon>
        <taxon>Fungi</taxon>
        <taxon>Dikarya</taxon>
        <taxon>Ascomycota</taxon>
        <taxon>Pezizomycotina</taxon>
        <taxon>Dothideomycetes</taxon>
        <taxon>Pleosporomycetidae</taxon>
        <taxon>Pleosporales</taxon>
        <taxon>Pleosporineae</taxon>
        <taxon>Pleosporaceae</taxon>
        <taxon>Decorospora</taxon>
    </lineage>
</organism>
<dbReference type="AlphaFoldDB" id="A0A6A5KNN1"/>
<keyword evidence="2" id="KW-1185">Reference proteome</keyword>
<evidence type="ECO:0000313" key="1">
    <source>
        <dbReference type="EMBL" id="KAF1835173.1"/>
    </source>
</evidence>
<name>A0A6A5KNN1_9PLEO</name>
<sequence>MTSKFQRFTAGAPAYITVIPTHTGHHIQVVGGCEETTHSMSTREPVRRHHTMAVAMTCFVAQNSQQCGQFGIITVLFRRCSTAMIHGQRTPLSSR</sequence>
<evidence type="ECO:0000313" key="2">
    <source>
        <dbReference type="Proteomes" id="UP000800040"/>
    </source>
</evidence>
<accession>A0A6A5KNN1</accession>
<protein>
    <submittedName>
        <fullName evidence="1">Uncharacterized protein</fullName>
    </submittedName>
</protein>
<reference evidence="1" key="1">
    <citation type="submission" date="2020-01" db="EMBL/GenBank/DDBJ databases">
        <authorList>
            <consortium name="DOE Joint Genome Institute"/>
            <person name="Haridas S."/>
            <person name="Albert R."/>
            <person name="Binder M."/>
            <person name="Bloem J."/>
            <person name="Labutti K."/>
            <person name="Salamov A."/>
            <person name="Andreopoulos B."/>
            <person name="Baker S.E."/>
            <person name="Barry K."/>
            <person name="Bills G."/>
            <person name="Bluhm B.H."/>
            <person name="Cannon C."/>
            <person name="Castanera R."/>
            <person name="Culley D.E."/>
            <person name="Daum C."/>
            <person name="Ezra D."/>
            <person name="Gonzalez J.B."/>
            <person name="Henrissat B."/>
            <person name="Kuo A."/>
            <person name="Liang C."/>
            <person name="Lipzen A."/>
            <person name="Lutzoni F."/>
            <person name="Magnuson J."/>
            <person name="Mondo S."/>
            <person name="Nolan M."/>
            <person name="Ohm R."/>
            <person name="Pangilinan J."/>
            <person name="Park H.-J."/>
            <person name="Ramirez L."/>
            <person name="Alfaro M."/>
            <person name="Sun H."/>
            <person name="Tritt A."/>
            <person name="Yoshinaga Y."/>
            <person name="Zwiers L.-H."/>
            <person name="Turgeon B.G."/>
            <person name="Goodwin S.B."/>
            <person name="Spatafora J.W."/>
            <person name="Crous P.W."/>
            <person name="Grigoriev I.V."/>
        </authorList>
    </citation>
    <scope>NUCLEOTIDE SEQUENCE</scope>
    <source>
        <strain evidence="1">P77</strain>
    </source>
</reference>
<dbReference type="Proteomes" id="UP000800040">
    <property type="component" value="Unassembled WGS sequence"/>
</dbReference>
<dbReference type="PROSITE" id="PS51257">
    <property type="entry name" value="PROKAR_LIPOPROTEIN"/>
    <property type="match status" value="1"/>
</dbReference>